<reference evidence="2" key="2">
    <citation type="journal article" date="2021" name="PeerJ">
        <title>Extensive microbial diversity within the chicken gut microbiome revealed by metagenomics and culture.</title>
        <authorList>
            <person name="Gilroy R."/>
            <person name="Ravi A."/>
            <person name="Getino M."/>
            <person name="Pursley I."/>
            <person name="Horton D.L."/>
            <person name="Alikhan N.F."/>
            <person name="Baker D."/>
            <person name="Gharbi K."/>
            <person name="Hall N."/>
            <person name="Watson M."/>
            <person name="Adriaenssens E.M."/>
            <person name="Foster-Nyarko E."/>
            <person name="Jarju S."/>
            <person name="Secka A."/>
            <person name="Antonio M."/>
            <person name="Oren A."/>
            <person name="Chaudhuri R.R."/>
            <person name="La Ragione R."/>
            <person name="Hildebrand F."/>
            <person name="Pallen M.J."/>
        </authorList>
    </citation>
    <scope>NUCLEOTIDE SEQUENCE</scope>
    <source>
        <strain evidence="2">ChiGjej3B3-5194</strain>
    </source>
</reference>
<comment type="caution">
    <text evidence="2">The sequence shown here is derived from an EMBL/GenBank/DDBJ whole genome shotgun (WGS) entry which is preliminary data.</text>
</comment>
<feature type="signal peptide" evidence="1">
    <location>
        <begin position="1"/>
        <end position="20"/>
    </location>
</feature>
<evidence type="ECO:0000256" key="1">
    <source>
        <dbReference type="SAM" id="SignalP"/>
    </source>
</evidence>
<feature type="chain" id="PRO_5039348041" evidence="1">
    <location>
        <begin position="21"/>
        <end position="186"/>
    </location>
</feature>
<keyword evidence="2" id="KW-0378">Hydrolase</keyword>
<proteinExistence type="predicted"/>
<organism evidence="2 3">
    <name type="scientific">Candidatus Enterousia intestinigallinarum</name>
    <dbReference type="NCBI Taxonomy" id="2840790"/>
    <lineage>
        <taxon>Bacteria</taxon>
        <taxon>Pseudomonadati</taxon>
        <taxon>Pseudomonadota</taxon>
        <taxon>Alphaproteobacteria</taxon>
        <taxon>Candidatus Enterousia</taxon>
    </lineage>
</organism>
<accession>A0A9D1JWK0</accession>
<dbReference type="AlphaFoldDB" id="A0A9D1JWK0"/>
<keyword evidence="1" id="KW-0732">Signal</keyword>
<dbReference type="Gene3D" id="2.40.160.20">
    <property type="match status" value="1"/>
</dbReference>
<dbReference type="EMBL" id="DVJI01000006">
    <property type="protein sequence ID" value="HIS70600.1"/>
    <property type="molecule type" value="Genomic_DNA"/>
</dbReference>
<evidence type="ECO:0000313" key="2">
    <source>
        <dbReference type="EMBL" id="HIS70600.1"/>
    </source>
</evidence>
<dbReference type="GO" id="GO:0016787">
    <property type="term" value="F:hydrolase activity"/>
    <property type="evidence" value="ECO:0007669"/>
    <property type="project" value="UniProtKB-KW"/>
</dbReference>
<reference evidence="2" key="1">
    <citation type="submission" date="2020-10" db="EMBL/GenBank/DDBJ databases">
        <authorList>
            <person name="Gilroy R."/>
        </authorList>
    </citation>
    <scope>NUCLEOTIDE SEQUENCE</scope>
    <source>
        <strain evidence="2">ChiGjej3B3-5194</strain>
    </source>
</reference>
<evidence type="ECO:0000313" key="3">
    <source>
        <dbReference type="Proteomes" id="UP000886742"/>
    </source>
</evidence>
<name>A0A9D1JWK0_9PROT</name>
<protein>
    <submittedName>
        <fullName evidence="2">Acyloxyacyl hydrolase</fullName>
    </submittedName>
</protein>
<dbReference type="Pfam" id="PF09411">
    <property type="entry name" value="PagL"/>
    <property type="match status" value="1"/>
</dbReference>
<gene>
    <name evidence="2" type="ORF">IAD02_01255</name>
</gene>
<sequence>MKKIVISLFALIFAAPAAFADTNPFMGEHENQIAFHLGQGVNSGFLIPPPTQFVPFYMLHIQYSQPTTFFKIPARQSINIGQTLGFGQKYGWNWDQYTIPMIFLSEDIALAHGDNWYFATSIGAGLQAQQNERLGAKLLFQFKLIGGYRINDQWGIEIFLQHFSNANTATENYSYAFYGLGVTYSF</sequence>
<dbReference type="InterPro" id="IPR018550">
    <property type="entry name" value="Lipid-A_deacylase-rel"/>
</dbReference>
<dbReference type="Proteomes" id="UP000886742">
    <property type="component" value="Unassembled WGS sequence"/>
</dbReference>